<dbReference type="SUPFAM" id="SSF52374">
    <property type="entry name" value="Nucleotidylyl transferase"/>
    <property type="match status" value="1"/>
</dbReference>
<comment type="caution">
    <text evidence="2">The sequence shown here is derived from an EMBL/GenBank/DDBJ whole genome shotgun (WGS) entry which is preliminary data.</text>
</comment>
<gene>
    <name evidence="2" type="primary">nadR</name>
    <name evidence="2" type="ORF">EH105704_21_00060</name>
</gene>
<dbReference type="PANTHER" id="PTHR37512:SF1">
    <property type="entry name" value="NADR_TTD14 AAA DOMAIN-CONTAINING PROTEIN"/>
    <property type="match status" value="1"/>
</dbReference>
<feature type="domain" description="NadR/Ttd14 AAA" evidence="1">
    <location>
        <begin position="172"/>
        <end position="323"/>
    </location>
</feature>
<dbReference type="SUPFAM" id="SSF52540">
    <property type="entry name" value="P-loop containing nucleoside triphosphate hydrolases"/>
    <property type="match status" value="1"/>
</dbReference>
<keyword evidence="3" id="KW-1185">Reference proteome</keyword>
<dbReference type="eggNOG" id="COG1056">
    <property type="taxonomic scope" value="Bacteria"/>
</dbReference>
<dbReference type="RefSeq" id="WP_002438365.1">
    <property type="nucleotide sequence ID" value="NZ_BAFF01000021.1"/>
</dbReference>
<dbReference type="Gene3D" id="3.40.50.300">
    <property type="entry name" value="P-loop containing nucleotide triphosphate hydrolases"/>
    <property type="match status" value="1"/>
</dbReference>
<dbReference type="Proteomes" id="UP000010297">
    <property type="component" value="Unassembled WGS sequence"/>
</dbReference>
<protein>
    <submittedName>
        <fullName evidence="2">Trifunctional NAD biosynthesis/regulator protein NadR</fullName>
    </submittedName>
</protein>
<dbReference type="InterPro" id="IPR038727">
    <property type="entry name" value="NadR/Ttd14_AAA_dom"/>
</dbReference>
<evidence type="ECO:0000313" key="3">
    <source>
        <dbReference type="Proteomes" id="UP000010297"/>
    </source>
</evidence>
<evidence type="ECO:0000259" key="1">
    <source>
        <dbReference type="Pfam" id="PF13521"/>
    </source>
</evidence>
<dbReference type="Gene3D" id="3.40.50.620">
    <property type="entry name" value="HUPs"/>
    <property type="match status" value="1"/>
</dbReference>
<dbReference type="GeneID" id="92826794"/>
<evidence type="ECO:0000313" key="2">
    <source>
        <dbReference type="EMBL" id="GAB53805.1"/>
    </source>
</evidence>
<proteinExistence type="predicted"/>
<accession>H5V747</accession>
<organism evidence="2 3">
    <name type="scientific">Atlantibacter hermannii NBRC 105704</name>
    <dbReference type="NCBI Taxonomy" id="1115512"/>
    <lineage>
        <taxon>Bacteria</taxon>
        <taxon>Pseudomonadati</taxon>
        <taxon>Pseudomonadota</taxon>
        <taxon>Gammaproteobacteria</taxon>
        <taxon>Enterobacterales</taxon>
        <taxon>Enterobacteriaceae</taxon>
        <taxon>Atlantibacter</taxon>
    </lineage>
</organism>
<sequence>MKHFNVGLVVGKFSPLHLGHEALITIARSSCQHVILVSYSLPELPGCEADKRRRWLNTRFPDCRSLVVTPQQAESWGMTLPDNLEADSLHRHFTASLCLDILRCKPDAVFTAEDYGDGFAQVLSARFGKPVEHIRTQRLADFPAISGTLIRSDVHQYRHLLAAEVYADFVERICLLGGESTGKSTLTRALAAALNTAWVEEYGRERWEQKAGCLEYHDMLQIALTQIQREEQARPDRYLICDTSPLTTLFYAQHYFGHADPQLEALSHRPYSLVVLCEADFPFVQDGTRQDAAFQAMQQAWYLQTLSWRGIPFLRVNGPVAQRVNQIIEALRSPQ</sequence>
<dbReference type="PANTHER" id="PTHR37512">
    <property type="entry name" value="TRIFUNCTIONAL NAD BIOSYNTHESIS/REGULATOR PROTEIN NADR"/>
    <property type="match status" value="1"/>
</dbReference>
<name>H5V747_ATLHE</name>
<dbReference type="InterPro" id="IPR014729">
    <property type="entry name" value="Rossmann-like_a/b/a_fold"/>
</dbReference>
<dbReference type="EMBL" id="BAFF01000021">
    <property type="protein sequence ID" value="GAB53805.1"/>
    <property type="molecule type" value="Genomic_DNA"/>
</dbReference>
<dbReference type="eggNOG" id="COG3172">
    <property type="taxonomic scope" value="Bacteria"/>
</dbReference>
<dbReference type="InterPro" id="IPR052735">
    <property type="entry name" value="NAD_biosynth-regulator"/>
</dbReference>
<dbReference type="AlphaFoldDB" id="H5V747"/>
<dbReference type="InterPro" id="IPR027417">
    <property type="entry name" value="P-loop_NTPase"/>
</dbReference>
<reference evidence="2 3" key="1">
    <citation type="submission" date="2012-02" db="EMBL/GenBank/DDBJ databases">
        <title>Whole genome shotgun sequence of Escherichia hermannii NBRC 105704.</title>
        <authorList>
            <person name="Yoshida I."/>
            <person name="Hosoyama A."/>
            <person name="Tsuchikane K."/>
            <person name="Katsumata H."/>
            <person name="Yamazaki S."/>
            <person name="Fujita N."/>
        </authorList>
    </citation>
    <scope>NUCLEOTIDE SEQUENCE [LARGE SCALE GENOMIC DNA]</scope>
    <source>
        <strain evidence="2 3">NBRC 105704</strain>
    </source>
</reference>
<dbReference type="Pfam" id="PF13521">
    <property type="entry name" value="AAA_28"/>
    <property type="match status" value="1"/>
</dbReference>